<dbReference type="AlphaFoldDB" id="A0A2X4U6W8"/>
<name>A0A2X4U6W8_9GAMM</name>
<protein>
    <submittedName>
        <fullName evidence="1">Mu-like prophage protein gp29</fullName>
    </submittedName>
</protein>
<dbReference type="KEGG" id="lri:NCTC12151_00298"/>
<keyword evidence="2" id="KW-1185">Reference proteome</keyword>
<dbReference type="Proteomes" id="UP000249005">
    <property type="component" value="Chromosome 1"/>
</dbReference>
<dbReference type="EMBL" id="LS483470">
    <property type="protein sequence ID" value="SQI34953.1"/>
    <property type="molecule type" value="Genomic_DNA"/>
</dbReference>
<dbReference type="OrthoDB" id="9797300at2"/>
<proteinExistence type="predicted"/>
<dbReference type="InterPro" id="IPR009279">
    <property type="entry name" value="Portal_Mu"/>
</dbReference>
<evidence type="ECO:0000313" key="2">
    <source>
        <dbReference type="Proteomes" id="UP000249005"/>
    </source>
</evidence>
<dbReference type="Pfam" id="PF06074">
    <property type="entry name" value="Portal_Mu"/>
    <property type="match status" value="1"/>
</dbReference>
<reference evidence="1 2" key="1">
    <citation type="submission" date="2018-06" db="EMBL/GenBank/DDBJ databases">
        <authorList>
            <consortium name="Pathogen Informatics"/>
            <person name="Doyle S."/>
        </authorList>
    </citation>
    <scope>NUCLEOTIDE SEQUENCE [LARGE SCALE GENOMIC DNA]</scope>
    <source>
        <strain evidence="1 2">NCTC12151</strain>
    </source>
</reference>
<evidence type="ECO:0000313" key="1">
    <source>
        <dbReference type="EMBL" id="SQI34953.1"/>
    </source>
</evidence>
<gene>
    <name evidence="1" type="ORF">NCTC12151_00298</name>
</gene>
<organism evidence="1 2">
    <name type="scientific">Leminorella richardii</name>
    <dbReference type="NCBI Taxonomy" id="158841"/>
    <lineage>
        <taxon>Bacteria</taxon>
        <taxon>Pseudomonadati</taxon>
        <taxon>Pseudomonadota</taxon>
        <taxon>Gammaproteobacteria</taxon>
        <taxon>Enterobacterales</taxon>
        <taxon>Budviciaceae</taxon>
        <taxon>Leminorella</taxon>
    </lineage>
</organism>
<dbReference type="RefSeq" id="WP_111738987.1">
    <property type="nucleotide sequence ID" value="NZ_LR698987.1"/>
</dbReference>
<accession>A0A2X4U6W8</accession>
<sequence>MEFLTRILDASGRPFVLSDDQQTGTAKVGFLRQHYSTHPSMSLTPARAAALLKAAEDGDLMAQCELAEDMEEKDLHLAAELGKRRRAVQSLPWKITPPRNPTKEEQYDADMVTEILTDATWFNDCLFDATDAVLKGFSCQEIEWEQVDGLTIPKTIEFRDAAWFQTHPQDRNQLRLRDGSHEGQELWPFGWVVHVAKSKSGYLARMGLVRSLVWAFIFKNYSVRDLAEFLEIYGMPIRLGKYPAGSTEKEKQSLLRAVMSVGHNAGGIFPRGMDIELKNAIEGSSDPYMAFVTYWDLCISKVILGGTLTSQADGATSTNALGNVHERMADNICDSDALQLAPTITRDIVHPIVALNGRSFSSLRRLCRFEFDLSAPEDLTAYSTALPLLAGIGMKIPVQWAHEKLQIPMADDSDEVLKPAPQPEAPAFLSAVPRGYTALAAAPSVSAPDAQKAIAAMPGAVSGDEWQAVTDPILVPIIAAVQSGGMEAAKLRAAELYAELDDEQLTDMLSRAMWIAETWGALKCQCRLIWAMP</sequence>